<dbReference type="Pfam" id="PF13927">
    <property type="entry name" value="Ig_3"/>
    <property type="match status" value="2"/>
</dbReference>
<dbReference type="Pfam" id="PF00041">
    <property type="entry name" value="fn3"/>
    <property type="match status" value="1"/>
</dbReference>
<feature type="domain" description="Fibronectin type-III" evidence="6">
    <location>
        <begin position="108"/>
        <end position="214"/>
    </location>
</feature>
<evidence type="ECO:0000313" key="8">
    <source>
        <dbReference type="Proteomes" id="UP000018467"/>
    </source>
</evidence>
<dbReference type="SUPFAM" id="SSF48726">
    <property type="entry name" value="Immunoglobulin"/>
    <property type="match status" value="4"/>
</dbReference>
<keyword evidence="4" id="KW-0393">Immunoglobulin domain</keyword>
<evidence type="ECO:0000259" key="5">
    <source>
        <dbReference type="PROSITE" id="PS50835"/>
    </source>
</evidence>
<feature type="domain" description="Ig-like" evidence="5">
    <location>
        <begin position="308"/>
        <end position="390"/>
    </location>
</feature>
<feature type="domain" description="Ig-like" evidence="5">
    <location>
        <begin position="8"/>
        <end position="100"/>
    </location>
</feature>
<evidence type="ECO:0000256" key="1">
    <source>
        <dbReference type="ARBA" id="ARBA00022729"/>
    </source>
</evidence>
<name>W5K9C8_ASTMX</name>
<dbReference type="InterPro" id="IPR036179">
    <property type="entry name" value="Ig-like_dom_sf"/>
</dbReference>
<dbReference type="PANTHER" id="PTHR44337">
    <property type="entry name" value="CARCINOEMBRYONIC ANTIGEN-RELATED CELL ADHESION MOLECULE 8"/>
    <property type="match status" value="1"/>
</dbReference>
<keyword evidence="2" id="KW-1015">Disulfide bond</keyword>
<dbReference type="PANTHER" id="PTHR44337:SF23">
    <property type="entry name" value="V-SET AND IMMUNOGLOBULIN DOMAIN CONTAINING 10 LIKE 2"/>
    <property type="match status" value="1"/>
</dbReference>
<reference evidence="7" key="4">
    <citation type="submission" date="2025-09" db="UniProtKB">
        <authorList>
            <consortium name="Ensembl"/>
        </authorList>
    </citation>
    <scope>IDENTIFICATION</scope>
</reference>
<dbReference type="GeneTree" id="ENSGT00940000163088"/>
<dbReference type="InterPro" id="IPR052598">
    <property type="entry name" value="IgSF_CEA-related"/>
</dbReference>
<dbReference type="CDD" id="cd00063">
    <property type="entry name" value="FN3"/>
    <property type="match status" value="1"/>
</dbReference>
<evidence type="ECO:0000256" key="3">
    <source>
        <dbReference type="ARBA" id="ARBA00023180"/>
    </source>
</evidence>
<dbReference type="InterPro" id="IPR013783">
    <property type="entry name" value="Ig-like_fold"/>
</dbReference>
<accession>W5K9C8</accession>
<dbReference type="Gene3D" id="2.60.40.10">
    <property type="entry name" value="Immunoglobulins"/>
    <property type="match status" value="5"/>
</dbReference>
<evidence type="ECO:0000256" key="2">
    <source>
        <dbReference type="ARBA" id="ARBA00023157"/>
    </source>
</evidence>
<keyword evidence="8" id="KW-1185">Reference proteome</keyword>
<reference evidence="7" key="3">
    <citation type="submission" date="2025-08" db="UniProtKB">
        <authorList>
            <consortium name="Ensembl"/>
        </authorList>
    </citation>
    <scope>IDENTIFICATION</scope>
</reference>
<dbReference type="AlphaFoldDB" id="W5K9C8"/>
<dbReference type="PROSITE" id="PS50835">
    <property type="entry name" value="IG_LIKE"/>
    <property type="match status" value="5"/>
</dbReference>
<organism evidence="7 8">
    <name type="scientific">Astyanax mexicanus</name>
    <name type="common">Blind cave fish</name>
    <name type="synonym">Astyanax fasciatus mexicanus</name>
    <dbReference type="NCBI Taxonomy" id="7994"/>
    <lineage>
        <taxon>Eukaryota</taxon>
        <taxon>Metazoa</taxon>
        <taxon>Chordata</taxon>
        <taxon>Craniata</taxon>
        <taxon>Vertebrata</taxon>
        <taxon>Euteleostomi</taxon>
        <taxon>Actinopterygii</taxon>
        <taxon>Neopterygii</taxon>
        <taxon>Teleostei</taxon>
        <taxon>Ostariophysi</taxon>
        <taxon>Characiformes</taxon>
        <taxon>Characoidei</taxon>
        <taxon>Acestrorhamphidae</taxon>
        <taxon>Acestrorhamphinae</taxon>
        <taxon>Astyanax</taxon>
    </lineage>
</organism>
<dbReference type="SMART" id="SM00409">
    <property type="entry name" value="IG"/>
    <property type="match status" value="3"/>
</dbReference>
<dbReference type="SMART" id="SM00408">
    <property type="entry name" value="IGc2"/>
    <property type="match status" value="3"/>
</dbReference>
<feature type="domain" description="Ig-like" evidence="5">
    <location>
        <begin position="401"/>
        <end position="477"/>
    </location>
</feature>
<evidence type="ECO:0000259" key="6">
    <source>
        <dbReference type="PROSITE" id="PS50853"/>
    </source>
</evidence>
<keyword evidence="1" id="KW-0732">Signal</keyword>
<dbReference type="SUPFAM" id="SSF49265">
    <property type="entry name" value="Fibronectin type III"/>
    <property type="match status" value="1"/>
</dbReference>
<evidence type="ECO:0000313" key="7">
    <source>
        <dbReference type="Ensembl" id="ENSAMXP00000004189.2"/>
    </source>
</evidence>
<dbReference type="Bgee" id="ENSAMXG00000004095">
    <property type="expression patterns" value="Expressed in testis and 2 other cell types or tissues"/>
</dbReference>
<dbReference type="InParanoid" id="W5K9C8"/>
<feature type="domain" description="Ig-like" evidence="5">
    <location>
        <begin position="216"/>
        <end position="294"/>
    </location>
</feature>
<dbReference type="Proteomes" id="UP000018467">
    <property type="component" value="Unassembled WGS sequence"/>
</dbReference>
<proteinExistence type="predicted"/>
<dbReference type="InterPro" id="IPR003961">
    <property type="entry name" value="FN3_dom"/>
</dbReference>
<dbReference type="PROSITE" id="PS50853">
    <property type="entry name" value="FN3"/>
    <property type="match status" value="1"/>
</dbReference>
<protein>
    <submittedName>
        <fullName evidence="7">Uncharacterized protein</fullName>
    </submittedName>
</protein>
<keyword evidence="3" id="KW-0325">Glycoprotein</keyword>
<dbReference type="InterPro" id="IPR036116">
    <property type="entry name" value="FN3_sf"/>
</dbReference>
<evidence type="ECO:0000256" key="4">
    <source>
        <dbReference type="ARBA" id="ARBA00023319"/>
    </source>
</evidence>
<reference evidence="8" key="2">
    <citation type="journal article" date="2014" name="Nat. Commun.">
        <title>The cavefish genome reveals candidate genes for eye loss.</title>
        <authorList>
            <person name="McGaugh S.E."/>
            <person name="Gross J.B."/>
            <person name="Aken B."/>
            <person name="Blin M."/>
            <person name="Borowsky R."/>
            <person name="Chalopin D."/>
            <person name="Hinaux H."/>
            <person name="Jeffery W.R."/>
            <person name="Keene A."/>
            <person name="Ma L."/>
            <person name="Minx P."/>
            <person name="Murphy D."/>
            <person name="O'Quin K.E."/>
            <person name="Retaux S."/>
            <person name="Rohner N."/>
            <person name="Searle S.M."/>
            <person name="Stahl B.A."/>
            <person name="Tabin C."/>
            <person name="Volff J.N."/>
            <person name="Yoshizawa M."/>
            <person name="Warren W.C."/>
        </authorList>
    </citation>
    <scope>NUCLEOTIDE SEQUENCE [LARGE SCALE GENOMIC DNA]</scope>
    <source>
        <strain evidence="8">female</strain>
    </source>
</reference>
<dbReference type="InterPro" id="IPR007110">
    <property type="entry name" value="Ig-like_dom"/>
</dbReference>
<dbReference type="eggNOG" id="ENOG502QQP7">
    <property type="taxonomic scope" value="Eukaryota"/>
</dbReference>
<dbReference type="InterPro" id="IPR003599">
    <property type="entry name" value="Ig_sub"/>
</dbReference>
<dbReference type="HOGENOM" id="CLU_1044018_0_0_1"/>
<dbReference type="Pfam" id="PF13895">
    <property type="entry name" value="Ig_2"/>
    <property type="match status" value="1"/>
</dbReference>
<feature type="domain" description="Ig-like" evidence="5">
    <location>
        <begin position="487"/>
        <end position="554"/>
    </location>
</feature>
<dbReference type="InterPro" id="IPR003598">
    <property type="entry name" value="Ig_sub2"/>
</dbReference>
<sequence>MCISLSEPPVLITESSVVSVFDGNEAQLTCGLSKTYPPATEITWYNKIRQNVGDASKKYIVQRAAAWSNLTVRDTDIIADSGNYWCIATNAVGRTEMPVLLLVIRSPMPPNVTISKIIYSSRQRTDINMEWTIWPDSVFTGFIIESQKLPGPLERSDIVPPWQKVAVDLGPSTRSYQINNLDPAGTYAFRVTAVNRRTTGNPSDIKNPVALPVSKPYVVLSDPSPVEGTSVWMLCNLDTGTDPITFTWEQESRSGLISTLDEFSSSMININSVTRNQTGWYRCLARNEVSQQRSDRIWLGVIFGPEQPQIDATAYSVTDEGYSALEKGSVSFTCKASSNPPSQYVWFYNYTEIYSGPQLSIRKVLRTNAGYYACLAQNTYLNTRSKKTITLSVYYPPDGAPTCSISPANNYTDLALYCSWKGGFPAATLKWSPNVNGEIREGTGNVTVIQRGPDTVNNSVFSCLGSHAALNTPQSCSTKTWLPYGEPKCSVYVTRNNEYLMLSCSWEGGFPLALLWWASGSEDMQGTSEENSNILILRSGATNSGKAFVCHAKHPLIKESKQCVLKLGKNCLINVLFHHF</sequence>
<dbReference type="Ensembl" id="ENSAMXT00000004189.2">
    <property type="protein sequence ID" value="ENSAMXP00000004189.2"/>
    <property type="gene ID" value="ENSAMXG00000004095.2"/>
</dbReference>
<reference evidence="8" key="1">
    <citation type="submission" date="2013-03" db="EMBL/GenBank/DDBJ databases">
        <authorList>
            <person name="Jeffery W."/>
            <person name="Warren W."/>
            <person name="Wilson R.K."/>
        </authorList>
    </citation>
    <scope>NUCLEOTIDE SEQUENCE</scope>
    <source>
        <strain evidence="8">female</strain>
    </source>
</reference>